<feature type="transmembrane region" description="Helical" evidence="5">
    <location>
        <begin position="58"/>
        <end position="78"/>
    </location>
</feature>
<dbReference type="Gene3D" id="1.20.1250.20">
    <property type="entry name" value="MFS general substrate transporter like domains"/>
    <property type="match status" value="2"/>
</dbReference>
<organism evidence="7 8">
    <name type="scientific">Chitinophaga caeni</name>
    <dbReference type="NCBI Taxonomy" id="2029983"/>
    <lineage>
        <taxon>Bacteria</taxon>
        <taxon>Pseudomonadati</taxon>
        <taxon>Bacteroidota</taxon>
        <taxon>Chitinophagia</taxon>
        <taxon>Chitinophagales</taxon>
        <taxon>Chitinophagaceae</taxon>
        <taxon>Chitinophaga</taxon>
    </lineage>
</organism>
<dbReference type="PANTHER" id="PTHR23508">
    <property type="entry name" value="CARBOXYLIC ACID TRANSPORTER PROTEIN HOMOLOG"/>
    <property type="match status" value="1"/>
</dbReference>
<comment type="subcellular location">
    <subcellularLocation>
        <location evidence="1">Membrane</location>
        <topology evidence="1">Multi-pass membrane protein</topology>
    </subcellularLocation>
</comment>
<dbReference type="GO" id="GO:0046943">
    <property type="term" value="F:carboxylic acid transmembrane transporter activity"/>
    <property type="evidence" value="ECO:0007669"/>
    <property type="project" value="TreeGrafter"/>
</dbReference>
<feature type="transmembrane region" description="Helical" evidence="5">
    <location>
        <begin position="12"/>
        <end position="38"/>
    </location>
</feature>
<feature type="transmembrane region" description="Helical" evidence="5">
    <location>
        <begin position="385"/>
        <end position="407"/>
    </location>
</feature>
<dbReference type="OrthoDB" id="9774156at2"/>
<feature type="transmembrane region" description="Helical" evidence="5">
    <location>
        <begin position="227"/>
        <end position="246"/>
    </location>
</feature>
<dbReference type="Proteomes" id="UP000220133">
    <property type="component" value="Chromosome"/>
</dbReference>
<evidence type="ECO:0000313" key="8">
    <source>
        <dbReference type="Proteomes" id="UP000220133"/>
    </source>
</evidence>
<evidence type="ECO:0000256" key="1">
    <source>
        <dbReference type="ARBA" id="ARBA00004141"/>
    </source>
</evidence>
<dbReference type="PROSITE" id="PS50850">
    <property type="entry name" value="MFS"/>
    <property type="match status" value="1"/>
</dbReference>
<protein>
    <submittedName>
        <fullName evidence="7">MFS transporter</fullName>
    </submittedName>
</protein>
<evidence type="ECO:0000256" key="2">
    <source>
        <dbReference type="ARBA" id="ARBA00022692"/>
    </source>
</evidence>
<keyword evidence="2 5" id="KW-0812">Transmembrane</keyword>
<evidence type="ECO:0000313" key="7">
    <source>
        <dbReference type="EMBL" id="ATL47467.1"/>
    </source>
</evidence>
<accession>A0A291QU58</accession>
<proteinExistence type="predicted"/>
<evidence type="ECO:0000259" key="6">
    <source>
        <dbReference type="PROSITE" id="PS50850"/>
    </source>
</evidence>
<dbReference type="KEGG" id="cbae:COR50_09925"/>
<dbReference type="InterPro" id="IPR020846">
    <property type="entry name" value="MFS_dom"/>
</dbReference>
<feature type="transmembrane region" description="Helical" evidence="5">
    <location>
        <begin position="178"/>
        <end position="195"/>
    </location>
</feature>
<dbReference type="EMBL" id="CP023777">
    <property type="protein sequence ID" value="ATL47467.1"/>
    <property type="molecule type" value="Genomic_DNA"/>
</dbReference>
<keyword evidence="4 5" id="KW-0472">Membrane</keyword>
<dbReference type="Pfam" id="PF07690">
    <property type="entry name" value="MFS_1"/>
    <property type="match status" value="1"/>
</dbReference>
<dbReference type="AlphaFoldDB" id="A0A291QU58"/>
<dbReference type="SUPFAM" id="SSF103473">
    <property type="entry name" value="MFS general substrate transporter"/>
    <property type="match status" value="1"/>
</dbReference>
<sequence>MHPESTSTGKTRVFNAAVIVASLGYFVDIYDLLLFGIVRIKSLQSLGLDKEQIEHYGLLLINYQMAGLLIGGIIWGILGDKRGRLSVLFGSILLYSVANIANGMIGGDNAITWYIVWRFVAGLGLAGELGAGITLVSEVLPKEKRGIGTMIVASIGISGAIAAYFVSTYFGDDWRMCYYIGGGLGLTLLFLRISVVESGMFHNSRQENVSRGNYLKFFTDGNRFKRYLKCVLIGTPTWYVVGILIFFSNSFAEHLGVQGKIEPGKAIMICYAALTIGDFASGALSQYLKSRKKVLYIFYALTLASIIIYFSAHGVSTTAFYCICGLLGFSVGFWAIFVTVAAEQFGTNYRAMAATTAPNYARGMLNVITPVFLSLQTVLEGRFNSSYLASGLITGLICMAVAFIAALTSDETFGKELNYVEND</sequence>
<name>A0A291QU58_9BACT</name>
<feature type="transmembrane region" description="Helical" evidence="5">
    <location>
        <begin position="318"/>
        <end position="342"/>
    </location>
</feature>
<dbReference type="GO" id="GO:0005886">
    <property type="term" value="C:plasma membrane"/>
    <property type="evidence" value="ECO:0007669"/>
    <property type="project" value="TreeGrafter"/>
</dbReference>
<dbReference type="InterPro" id="IPR011701">
    <property type="entry name" value="MFS"/>
</dbReference>
<feature type="transmembrane region" description="Helical" evidence="5">
    <location>
        <begin position="111"/>
        <end position="135"/>
    </location>
</feature>
<evidence type="ECO:0000256" key="5">
    <source>
        <dbReference type="SAM" id="Phobius"/>
    </source>
</evidence>
<feature type="domain" description="Major facilitator superfamily (MFS) profile" evidence="6">
    <location>
        <begin position="17"/>
        <end position="413"/>
    </location>
</feature>
<dbReference type="RefSeq" id="WP_098193844.1">
    <property type="nucleotide sequence ID" value="NZ_CP023777.1"/>
</dbReference>
<gene>
    <name evidence="7" type="ORF">COR50_09925</name>
</gene>
<feature type="transmembrane region" description="Helical" evidence="5">
    <location>
        <begin position="266"/>
        <end position="287"/>
    </location>
</feature>
<keyword evidence="8" id="KW-1185">Reference proteome</keyword>
<dbReference type="InterPro" id="IPR036259">
    <property type="entry name" value="MFS_trans_sf"/>
</dbReference>
<feature type="transmembrane region" description="Helical" evidence="5">
    <location>
        <begin position="85"/>
        <end position="105"/>
    </location>
</feature>
<reference evidence="7 8" key="1">
    <citation type="submission" date="2017-10" db="EMBL/GenBank/DDBJ databases">
        <title>Paenichitinophaga pekingensis gen. nov., sp. nov., isolated from activated sludge.</title>
        <authorList>
            <person name="Jin D."/>
            <person name="Kong X."/>
            <person name="Deng Y."/>
            <person name="Bai Z."/>
        </authorList>
    </citation>
    <scope>NUCLEOTIDE SEQUENCE [LARGE SCALE GENOMIC DNA]</scope>
    <source>
        <strain evidence="7 8">13</strain>
    </source>
</reference>
<evidence type="ECO:0000256" key="4">
    <source>
        <dbReference type="ARBA" id="ARBA00023136"/>
    </source>
</evidence>
<dbReference type="PANTHER" id="PTHR23508:SF10">
    <property type="entry name" value="CARBOXYLIC ACID TRANSPORTER PROTEIN HOMOLOG"/>
    <property type="match status" value="1"/>
</dbReference>
<feature type="transmembrane region" description="Helical" evidence="5">
    <location>
        <begin position="147"/>
        <end position="166"/>
    </location>
</feature>
<evidence type="ECO:0000256" key="3">
    <source>
        <dbReference type="ARBA" id="ARBA00022989"/>
    </source>
</evidence>
<keyword evidence="3 5" id="KW-1133">Transmembrane helix</keyword>
<feature type="transmembrane region" description="Helical" evidence="5">
    <location>
        <begin position="294"/>
        <end position="312"/>
    </location>
</feature>